<dbReference type="PROSITE" id="PS51843">
    <property type="entry name" value="NR_LBD"/>
    <property type="match status" value="1"/>
</dbReference>
<keyword evidence="2" id="KW-0238">DNA-binding</keyword>
<evidence type="ECO:0000256" key="2">
    <source>
        <dbReference type="ARBA" id="ARBA00023125"/>
    </source>
</evidence>
<feature type="domain" description="NR LBD" evidence="6">
    <location>
        <begin position="1"/>
        <end position="90"/>
    </location>
</feature>
<dbReference type="GO" id="GO:0003677">
    <property type="term" value="F:DNA binding"/>
    <property type="evidence" value="ECO:0007669"/>
    <property type="project" value="UniProtKB-KW"/>
</dbReference>
<dbReference type="InterPro" id="IPR050200">
    <property type="entry name" value="Nuclear_hormone_rcpt_NR3"/>
</dbReference>
<sequence>MVEKITKVIAIFRQFRLTMEEYVCLKVIAMVSQEGPSLSFNRSCFFFTELKATSLASIHDRYLNCLKAFTRKNFPREPHRVQELLVRLPE</sequence>
<dbReference type="OrthoDB" id="10006908at2759"/>
<dbReference type="Gene3D" id="1.10.565.10">
    <property type="entry name" value="Retinoid X Receptor"/>
    <property type="match status" value="1"/>
</dbReference>
<organism evidence="7 8">
    <name type="scientific">Caligus rogercresseyi</name>
    <name type="common">Sea louse</name>
    <dbReference type="NCBI Taxonomy" id="217165"/>
    <lineage>
        <taxon>Eukaryota</taxon>
        <taxon>Metazoa</taxon>
        <taxon>Ecdysozoa</taxon>
        <taxon>Arthropoda</taxon>
        <taxon>Crustacea</taxon>
        <taxon>Multicrustacea</taxon>
        <taxon>Hexanauplia</taxon>
        <taxon>Copepoda</taxon>
        <taxon>Siphonostomatoida</taxon>
        <taxon>Caligidae</taxon>
        <taxon>Caligus</taxon>
    </lineage>
</organism>
<evidence type="ECO:0000256" key="5">
    <source>
        <dbReference type="ARBA" id="ARBA00023242"/>
    </source>
</evidence>
<evidence type="ECO:0000256" key="3">
    <source>
        <dbReference type="ARBA" id="ARBA00023163"/>
    </source>
</evidence>
<dbReference type="SUPFAM" id="SSF48508">
    <property type="entry name" value="Nuclear receptor ligand-binding domain"/>
    <property type="match status" value="1"/>
</dbReference>
<dbReference type="InterPro" id="IPR035500">
    <property type="entry name" value="NHR-like_dom_sf"/>
</dbReference>
<name>A0A7T8JUN3_CALRO</name>
<dbReference type="EMBL" id="CP045907">
    <property type="protein sequence ID" value="QQP35693.1"/>
    <property type="molecule type" value="Genomic_DNA"/>
</dbReference>
<evidence type="ECO:0000259" key="6">
    <source>
        <dbReference type="PROSITE" id="PS51843"/>
    </source>
</evidence>
<dbReference type="PANTHER" id="PTHR48092">
    <property type="entry name" value="KNIRPS-RELATED PROTEIN-RELATED"/>
    <property type="match status" value="1"/>
</dbReference>
<keyword evidence="3" id="KW-0804">Transcription</keyword>
<keyword evidence="5" id="KW-0539">Nucleus</keyword>
<dbReference type="AlphaFoldDB" id="A0A7T8JUN3"/>
<accession>A0A7T8JUN3</accession>
<feature type="non-terminal residue" evidence="7">
    <location>
        <position position="90"/>
    </location>
</feature>
<keyword evidence="1" id="KW-0805">Transcription regulation</keyword>
<keyword evidence="4" id="KW-0675">Receptor</keyword>
<gene>
    <name evidence="7" type="ORF">FKW44_023983</name>
</gene>
<evidence type="ECO:0000313" key="8">
    <source>
        <dbReference type="Proteomes" id="UP000595437"/>
    </source>
</evidence>
<evidence type="ECO:0000256" key="1">
    <source>
        <dbReference type="ARBA" id="ARBA00023015"/>
    </source>
</evidence>
<dbReference type="Proteomes" id="UP000595437">
    <property type="component" value="Chromosome 18"/>
</dbReference>
<proteinExistence type="predicted"/>
<protein>
    <recommendedName>
        <fullName evidence="6">NR LBD domain-containing protein</fullName>
    </recommendedName>
</protein>
<evidence type="ECO:0000256" key="4">
    <source>
        <dbReference type="ARBA" id="ARBA00023170"/>
    </source>
</evidence>
<reference evidence="8" key="1">
    <citation type="submission" date="2021-01" db="EMBL/GenBank/DDBJ databases">
        <title>Caligus Genome Assembly.</title>
        <authorList>
            <person name="Gallardo-Escarate C."/>
        </authorList>
    </citation>
    <scope>NUCLEOTIDE SEQUENCE [LARGE SCALE GENOMIC DNA]</scope>
</reference>
<evidence type="ECO:0000313" key="7">
    <source>
        <dbReference type="EMBL" id="QQP35693.1"/>
    </source>
</evidence>
<keyword evidence="8" id="KW-1185">Reference proteome</keyword>
<dbReference type="InterPro" id="IPR000536">
    <property type="entry name" value="Nucl_hrmn_rcpt_lig-bd"/>
</dbReference>